<dbReference type="Proteomes" id="UP000036987">
    <property type="component" value="Unassembled WGS sequence"/>
</dbReference>
<dbReference type="PANTHER" id="PTHR12709:SF5">
    <property type="entry name" value="DNA-DIRECTED RNA POLYMERASE I SUBUNIT RPA43"/>
    <property type="match status" value="1"/>
</dbReference>
<evidence type="ECO:0000256" key="3">
    <source>
        <dbReference type="ARBA" id="ARBA00023163"/>
    </source>
</evidence>
<dbReference type="InterPro" id="IPR036898">
    <property type="entry name" value="RNA_pol_Rpb7-like_N_sf"/>
</dbReference>
<dbReference type="OrthoDB" id="10250504at2759"/>
<gene>
    <name evidence="7" type="ORF">ZOSMA_155G00020</name>
</gene>
<keyword evidence="8" id="KW-1185">Reference proteome</keyword>
<keyword evidence="2 5" id="KW-0240">DNA-directed RNA polymerase</keyword>
<dbReference type="Gene3D" id="2.40.50.1060">
    <property type="match status" value="1"/>
</dbReference>
<dbReference type="InterPro" id="IPR045113">
    <property type="entry name" value="Rpb7-like"/>
</dbReference>
<dbReference type="EMBL" id="LFYR01000607">
    <property type="protein sequence ID" value="KMZ73004.1"/>
    <property type="molecule type" value="Genomic_DNA"/>
</dbReference>
<organism evidence="7 8">
    <name type="scientific">Zostera marina</name>
    <name type="common">Eelgrass</name>
    <dbReference type="NCBI Taxonomy" id="29655"/>
    <lineage>
        <taxon>Eukaryota</taxon>
        <taxon>Viridiplantae</taxon>
        <taxon>Streptophyta</taxon>
        <taxon>Embryophyta</taxon>
        <taxon>Tracheophyta</taxon>
        <taxon>Spermatophyta</taxon>
        <taxon>Magnoliopsida</taxon>
        <taxon>Liliopsida</taxon>
        <taxon>Zosteraceae</taxon>
        <taxon>Zostera</taxon>
    </lineage>
</organism>
<keyword evidence="4 5" id="KW-0539">Nucleus</keyword>
<feature type="region of interest" description="Disordered" evidence="6">
    <location>
        <begin position="183"/>
        <end position="208"/>
    </location>
</feature>
<sequence length="208" mass="23505">MEGLKFINADMVVYVHPSKASKPLQAVNHQLSLSLFTFHEAYDGILLAYSFDIQHKTAKVLPGLIPYFGVNLKAKLMVFSPKPNMLIEGKVVKLRRESIHITVLGTCSAVITSEDIRKEFVYKYKEGDGLLESTKHKKHIIKPGSMLRFTVKSLDEELLHVTGSLTTPNTGCIRYLSKHSHSDRKLKGHSDNIDDNDLSTQHKKRRHA</sequence>
<comment type="caution">
    <text evidence="7">The sequence shown here is derived from an EMBL/GenBank/DDBJ whole genome shotgun (WGS) entry which is preliminary data.</text>
</comment>
<dbReference type="GO" id="GO:0006352">
    <property type="term" value="P:DNA-templated transcription initiation"/>
    <property type="evidence" value="ECO:0007669"/>
    <property type="project" value="UniProtKB-UniRule"/>
</dbReference>
<dbReference type="GO" id="GO:0005736">
    <property type="term" value="C:RNA polymerase I complex"/>
    <property type="evidence" value="ECO:0000318"/>
    <property type="project" value="GO_Central"/>
</dbReference>
<dbReference type="Gene3D" id="3.30.1490.120">
    <property type="entry name" value="RNA polymerase Rpb7-like, N-terminal domain"/>
    <property type="match status" value="1"/>
</dbReference>
<feature type="compositionally biased region" description="Basic and acidic residues" evidence="6">
    <location>
        <begin position="183"/>
        <end position="192"/>
    </location>
</feature>
<dbReference type="STRING" id="29655.A0A0K9PVN4"/>
<evidence type="ECO:0000256" key="4">
    <source>
        <dbReference type="ARBA" id="ARBA00023242"/>
    </source>
</evidence>
<proteinExistence type="predicted"/>
<evidence type="ECO:0000256" key="2">
    <source>
        <dbReference type="ARBA" id="ARBA00022478"/>
    </source>
</evidence>
<evidence type="ECO:0000256" key="6">
    <source>
        <dbReference type="SAM" id="MobiDB-lite"/>
    </source>
</evidence>
<evidence type="ECO:0000313" key="8">
    <source>
        <dbReference type="Proteomes" id="UP000036987"/>
    </source>
</evidence>
<dbReference type="OMA" id="LMVYIHP"/>
<dbReference type="GO" id="GO:0006362">
    <property type="term" value="P:transcription elongation by RNA polymerase I"/>
    <property type="evidence" value="ECO:0000318"/>
    <property type="project" value="GO_Central"/>
</dbReference>
<evidence type="ECO:0000256" key="5">
    <source>
        <dbReference type="RuleBase" id="RU369086"/>
    </source>
</evidence>
<accession>A0A0K9PVN4</accession>
<evidence type="ECO:0000313" key="7">
    <source>
        <dbReference type="EMBL" id="KMZ73004.1"/>
    </source>
</evidence>
<comment type="subcellular location">
    <subcellularLocation>
        <location evidence="1 5">Nucleus</location>
    </subcellularLocation>
</comment>
<dbReference type="PANTHER" id="PTHR12709">
    <property type="entry name" value="DNA-DIRECTED RNA POLYMERASE II, III"/>
    <property type="match status" value="1"/>
</dbReference>
<keyword evidence="3 5" id="KW-0804">Transcription</keyword>
<reference evidence="8" key="1">
    <citation type="journal article" date="2016" name="Nature">
        <title>The genome of the seagrass Zostera marina reveals angiosperm adaptation to the sea.</title>
        <authorList>
            <person name="Olsen J.L."/>
            <person name="Rouze P."/>
            <person name="Verhelst B."/>
            <person name="Lin Y.-C."/>
            <person name="Bayer T."/>
            <person name="Collen J."/>
            <person name="Dattolo E."/>
            <person name="De Paoli E."/>
            <person name="Dittami S."/>
            <person name="Maumus F."/>
            <person name="Michel G."/>
            <person name="Kersting A."/>
            <person name="Lauritano C."/>
            <person name="Lohaus R."/>
            <person name="Toepel M."/>
            <person name="Tonon T."/>
            <person name="Vanneste K."/>
            <person name="Amirebrahimi M."/>
            <person name="Brakel J."/>
            <person name="Bostroem C."/>
            <person name="Chovatia M."/>
            <person name="Grimwood J."/>
            <person name="Jenkins J.W."/>
            <person name="Jueterbock A."/>
            <person name="Mraz A."/>
            <person name="Stam W.T."/>
            <person name="Tice H."/>
            <person name="Bornberg-Bauer E."/>
            <person name="Green P.J."/>
            <person name="Pearson G.A."/>
            <person name="Procaccini G."/>
            <person name="Duarte C.M."/>
            <person name="Schmutz J."/>
            <person name="Reusch T.B.H."/>
            <person name="Van de Peer Y."/>
        </authorList>
    </citation>
    <scope>NUCLEOTIDE SEQUENCE [LARGE SCALE GENOMIC DNA]</scope>
    <source>
        <strain evidence="8">cv. Finnish</strain>
    </source>
</reference>
<comment type="function">
    <text evidence="5">DNA-dependent RNA polymerase which catalyzes the transcription of DNA into RNA using the four ribonucleoside triphosphates as substrates.</text>
</comment>
<protein>
    <recommendedName>
        <fullName evidence="5">DNA-directed RNA polymerase subunit</fullName>
    </recommendedName>
</protein>
<evidence type="ECO:0000256" key="1">
    <source>
        <dbReference type="ARBA" id="ARBA00004123"/>
    </source>
</evidence>
<name>A0A0K9PVN4_ZOSMR</name>
<dbReference type="AlphaFoldDB" id="A0A0K9PVN4"/>